<sequence length="239" mass="26000">MFASILSGFGGASLNQILKVGGGVLTVLLIVPALLKLFIVTVDEGWAAIRTRNGRPIIRKREHAVRYTRGPKAGQLKHPASPEGELVVLRPGTHGAFPLLLWYRMVDVRTRAADLPARHLTTGTGHTYLVQASIEWRPEVTGKALRVFELEVLNVHERVSNVVGAALRDVIRDLGAPPLPSNADMSDLVLAECRQQVLEACGVELIRVTLTGDALTEGYMLAEAIRTREPGDVVVPLSR</sequence>
<protein>
    <submittedName>
        <fullName evidence="3">SPFH domain / Band 7 family protein</fullName>
    </submittedName>
</protein>
<dbReference type="SUPFAM" id="SSF117892">
    <property type="entry name" value="Band 7/SPFH domain"/>
    <property type="match status" value="1"/>
</dbReference>
<dbReference type="InterPro" id="IPR036013">
    <property type="entry name" value="Band_7/SPFH_dom_sf"/>
</dbReference>
<keyword evidence="1" id="KW-0812">Transmembrane</keyword>
<keyword evidence="1" id="KW-0472">Membrane</keyword>
<evidence type="ECO:0000256" key="1">
    <source>
        <dbReference type="SAM" id="Phobius"/>
    </source>
</evidence>
<keyword evidence="4" id="KW-1185">Reference proteome</keyword>
<organism evidence="3 4">
    <name type="scientific">Agrococcus jejuensis</name>
    <dbReference type="NCBI Taxonomy" id="399736"/>
    <lineage>
        <taxon>Bacteria</taxon>
        <taxon>Bacillati</taxon>
        <taxon>Actinomycetota</taxon>
        <taxon>Actinomycetes</taxon>
        <taxon>Micrococcales</taxon>
        <taxon>Microbacteriaceae</taxon>
        <taxon>Agrococcus</taxon>
    </lineage>
</organism>
<accession>A0A1G8BBB5</accession>
<reference evidence="4" key="1">
    <citation type="submission" date="2016-10" db="EMBL/GenBank/DDBJ databases">
        <authorList>
            <person name="Varghese N."/>
            <person name="Submissions S."/>
        </authorList>
    </citation>
    <scope>NUCLEOTIDE SEQUENCE [LARGE SCALE GENOMIC DNA]</scope>
    <source>
        <strain evidence="4">DSM 22002</strain>
    </source>
</reference>
<dbReference type="OrthoDB" id="5059420at2"/>
<dbReference type="STRING" id="399736.SAMN04489720_0844"/>
<dbReference type="InterPro" id="IPR001107">
    <property type="entry name" value="Band_7"/>
</dbReference>
<proteinExistence type="predicted"/>
<dbReference type="Proteomes" id="UP000198822">
    <property type="component" value="Chromosome I"/>
</dbReference>
<evidence type="ECO:0000313" key="3">
    <source>
        <dbReference type="EMBL" id="SDH30468.1"/>
    </source>
</evidence>
<dbReference type="Pfam" id="PF01145">
    <property type="entry name" value="Band_7"/>
    <property type="match status" value="1"/>
</dbReference>
<keyword evidence="1" id="KW-1133">Transmembrane helix</keyword>
<gene>
    <name evidence="3" type="ORF">SAMN04489720_0844</name>
</gene>
<dbReference type="EMBL" id="LT629695">
    <property type="protein sequence ID" value="SDH30468.1"/>
    <property type="molecule type" value="Genomic_DNA"/>
</dbReference>
<evidence type="ECO:0000259" key="2">
    <source>
        <dbReference type="Pfam" id="PF01145"/>
    </source>
</evidence>
<feature type="domain" description="Band 7" evidence="2">
    <location>
        <begin position="57"/>
        <end position="211"/>
    </location>
</feature>
<name>A0A1G8BBB5_9MICO</name>
<feature type="transmembrane region" description="Helical" evidence="1">
    <location>
        <begin position="20"/>
        <end position="42"/>
    </location>
</feature>
<evidence type="ECO:0000313" key="4">
    <source>
        <dbReference type="Proteomes" id="UP000198822"/>
    </source>
</evidence>
<dbReference type="Gene3D" id="3.30.479.30">
    <property type="entry name" value="Band 7 domain"/>
    <property type="match status" value="1"/>
</dbReference>
<dbReference type="AlphaFoldDB" id="A0A1G8BBB5"/>
<dbReference type="RefSeq" id="WP_092502715.1">
    <property type="nucleotide sequence ID" value="NZ_LT629695.1"/>
</dbReference>